<dbReference type="EMBL" id="KY448244">
    <property type="protein sequence ID" value="AQT28593.1"/>
    <property type="molecule type" value="Genomic_DNA"/>
</dbReference>
<organism evidence="1 2">
    <name type="scientific">Erwinia phage vB_EamM_Yoloswag</name>
    <dbReference type="NCBI Taxonomy" id="1958956"/>
    <lineage>
        <taxon>Viruses</taxon>
        <taxon>Duplodnaviria</taxon>
        <taxon>Heunggongvirae</taxon>
        <taxon>Uroviricota</taxon>
        <taxon>Caudoviricetes</taxon>
        <taxon>Yoloswagvirus</taxon>
        <taxon>Yoloswagvirus yoloswag</taxon>
    </lineage>
</organism>
<evidence type="ECO:0000313" key="2">
    <source>
        <dbReference type="Proteomes" id="UP000221250"/>
    </source>
</evidence>
<name>A0A1S6L348_9CAUD</name>
<accession>A0A1S6L348</accession>
<evidence type="ECO:0000313" key="1">
    <source>
        <dbReference type="EMBL" id="AQT28593.1"/>
    </source>
</evidence>
<keyword evidence="2" id="KW-1185">Reference proteome</keyword>
<sequence>MIDLSMFETQGDVPEDIQQKIVEPTLRIAQAIVDELPVDADTQTVNEILRRVLWSRNQLWHCATRSDADNLAANDCKEIVAGLSAVDDKAQATTEAISAFVSGLDELPERVDKYFGLHYLVGARDKFLKTVEASNV</sequence>
<protein>
    <submittedName>
        <fullName evidence="1">Uncharacterized protein</fullName>
    </submittedName>
</protein>
<dbReference type="Proteomes" id="UP000221250">
    <property type="component" value="Segment"/>
</dbReference>
<reference evidence="1 2" key="1">
    <citation type="submission" date="2017-01" db="EMBL/GenBank/DDBJ databases">
        <authorList>
            <person name="Mah S.A."/>
            <person name="Swanson W.J."/>
            <person name="Moy G.W."/>
            <person name="Vacquier V.D."/>
        </authorList>
    </citation>
    <scope>NUCLEOTIDE SEQUENCE [LARGE SCALE GENOMIC DNA]</scope>
</reference>
<proteinExistence type="predicted"/>
<gene>
    <name evidence="1" type="ORF">YOLOSWAG_111</name>
</gene>